<sequence length="82" mass="9414">MTRLKRSSSLTKPDLSPCKIHGDYIICHSRELEMSKKRGRPIITASEGSRFGQAVYNDDTQPFQYRAPDVIFHVPWSYEVGI</sequence>
<proteinExistence type="predicted"/>
<protein>
    <submittedName>
        <fullName evidence="1">Uncharacterized protein</fullName>
    </submittedName>
</protein>
<keyword evidence="2" id="KW-1185">Reference proteome</keyword>
<dbReference type="OrthoDB" id="5979581at2759"/>
<accession>A0A6A6NSM7</accession>
<dbReference type="Proteomes" id="UP000799766">
    <property type="component" value="Unassembled WGS sequence"/>
</dbReference>
<reference evidence="1" key="1">
    <citation type="journal article" date="2020" name="Stud. Mycol.">
        <title>101 Dothideomycetes genomes: a test case for predicting lifestyles and emergence of pathogens.</title>
        <authorList>
            <person name="Haridas S."/>
            <person name="Albert R."/>
            <person name="Binder M."/>
            <person name="Bloem J."/>
            <person name="Labutti K."/>
            <person name="Salamov A."/>
            <person name="Andreopoulos B."/>
            <person name="Baker S."/>
            <person name="Barry K."/>
            <person name="Bills G."/>
            <person name="Bluhm B."/>
            <person name="Cannon C."/>
            <person name="Castanera R."/>
            <person name="Culley D."/>
            <person name="Daum C."/>
            <person name="Ezra D."/>
            <person name="Gonzalez J."/>
            <person name="Henrissat B."/>
            <person name="Kuo A."/>
            <person name="Liang C."/>
            <person name="Lipzen A."/>
            <person name="Lutzoni F."/>
            <person name="Magnuson J."/>
            <person name="Mondo S."/>
            <person name="Nolan M."/>
            <person name="Ohm R."/>
            <person name="Pangilinan J."/>
            <person name="Park H.-J."/>
            <person name="Ramirez L."/>
            <person name="Alfaro M."/>
            <person name="Sun H."/>
            <person name="Tritt A."/>
            <person name="Yoshinaga Y."/>
            <person name="Zwiers L.-H."/>
            <person name="Turgeon B."/>
            <person name="Goodwin S."/>
            <person name="Spatafora J."/>
            <person name="Crous P."/>
            <person name="Grigoriev I."/>
        </authorList>
    </citation>
    <scope>NUCLEOTIDE SEQUENCE</scope>
    <source>
        <strain evidence="1">ATCC 16933</strain>
    </source>
</reference>
<organism evidence="1 2">
    <name type="scientific">Lineolata rhizophorae</name>
    <dbReference type="NCBI Taxonomy" id="578093"/>
    <lineage>
        <taxon>Eukaryota</taxon>
        <taxon>Fungi</taxon>
        <taxon>Dikarya</taxon>
        <taxon>Ascomycota</taxon>
        <taxon>Pezizomycotina</taxon>
        <taxon>Dothideomycetes</taxon>
        <taxon>Dothideomycetes incertae sedis</taxon>
        <taxon>Lineolatales</taxon>
        <taxon>Lineolataceae</taxon>
        <taxon>Lineolata</taxon>
    </lineage>
</organism>
<name>A0A6A6NSM7_9PEZI</name>
<evidence type="ECO:0000313" key="1">
    <source>
        <dbReference type="EMBL" id="KAF2454719.1"/>
    </source>
</evidence>
<evidence type="ECO:0000313" key="2">
    <source>
        <dbReference type="Proteomes" id="UP000799766"/>
    </source>
</evidence>
<gene>
    <name evidence="1" type="ORF">BDY21DRAFT_352554</name>
</gene>
<dbReference type="AlphaFoldDB" id="A0A6A6NSM7"/>
<dbReference type="EMBL" id="MU001690">
    <property type="protein sequence ID" value="KAF2454719.1"/>
    <property type="molecule type" value="Genomic_DNA"/>
</dbReference>